<dbReference type="Pfam" id="PF00672">
    <property type="entry name" value="HAMP"/>
    <property type="match status" value="1"/>
</dbReference>
<feature type="domain" description="HAMP" evidence="2">
    <location>
        <begin position="70"/>
        <end position="116"/>
    </location>
</feature>
<dbReference type="AlphaFoldDB" id="A0A367RZR6"/>
<feature type="coiled-coil region" evidence="1">
    <location>
        <begin position="4"/>
        <end position="66"/>
    </location>
</feature>
<evidence type="ECO:0000259" key="2">
    <source>
        <dbReference type="PROSITE" id="PS50885"/>
    </source>
</evidence>
<accession>A0A367RZR6</accession>
<keyword evidence="3" id="KW-0808">Transferase</keyword>
<dbReference type="GO" id="GO:0016020">
    <property type="term" value="C:membrane"/>
    <property type="evidence" value="ECO:0007669"/>
    <property type="project" value="InterPro"/>
</dbReference>
<dbReference type="EMBL" id="LXQD01000014">
    <property type="protein sequence ID" value="RCJ42048.1"/>
    <property type="molecule type" value="Genomic_DNA"/>
</dbReference>
<keyword evidence="1" id="KW-0175">Coiled coil</keyword>
<feature type="coiled-coil region" evidence="1">
    <location>
        <begin position="104"/>
        <end position="135"/>
    </location>
</feature>
<dbReference type="CDD" id="cd06225">
    <property type="entry name" value="HAMP"/>
    <property type="match status" value="1"/>
</dbReference>
<name>A0A367RZR6_9NOSO</name>
<keyword evidence="3" id="KW-0418">Kinase</keyword>
<dbReference type="InterPro" id="IPR003660">
    <property type="entry name" value="HAMP_dom"/>
</dbReference>
<reference evidence="3" key="1">
    <citation type="submission" date="2016-04" db="EMBL/GenBank/DDBJ databases">
        <authorList>
            <person name="Tabuchi Yagui T.R."/>
        </authorList>
    </citation>
    <scope>NUCLEOTIDE SEQUENCE [LARGE SCALE GENOMIC DNA]</scope>
    <source>
        <strain evidence="3">NIES-26</strain>
    </source>
</reference>
<keyword evidence="4" id="KW-1185">Reference proteome</keyword>
<dbReference type="Gene3D" id="1.10.8.500">
    <property type="entry name" value="HAMP domain in histidine kinase"/>
    <property type="match status" value="1"/>
</dbReference>
<gene>
    <name evidence="3" type="ORF">A6770_35330</name>
</gene>
<protein>
    <submittedName>
        <fullName evidence="3">Histidine kinase</fullName>
    </submittedName>
</protein>
<dbReference type="PROSITE" id="PS50885">
    <property type="entry name" value="HAMP"/>
    <property type="match status" value="1"/>
</dbReference>
<dbReference type="GO" id="GO:0016301">
    <property type="term" value="F:kinase activity"/>
    <property type="evidence" value="ECO:0007669"/>
    <property type="project" value="UniProtKB-KW"/>
</dbReference>
<dbReference type="Proteomes" id="UP000252107">
    <property type="component" value="Unassembled WGS sequence"/>
</dbReference>
<evidence type="ECO:0000256" key="1">
    <source>
        <dbReference type="SAM" id="Coils"/>
    </source>
</evidence>
<proteinExistence type="predicted"/>
<evidence type="ECO:0000313" key="4">
    <source>
        <dbReference type="Proteomes" id="UP000252107"/>
    </source>
</evidence>
<sequence>MQKVQIMNELIKQLLVEIEGLKQKLLEQENEISDLEILLETTTEHSTNIEAELHEKNEQMSRYLQQVYCITNAAAAVEAGTFESHTLNEVAQRSDELGRLARVFQRMTEQIKAREEKLKQQVEQLKIEIDQFKRVQQVSEITKTDSFQQLKQKVKQLKG</sequence>
<dbReference type="GO" id="GO:0007165">
    <property type="term" value="P:signal transduction"/>
    <property type="evidence" value="ECO:0007669"/>
    <property type="project" value="InterPro"/>
</dbReference>
<evidence type="ECO:0000313" key="3">
    <source>
        <dbReference type="EMBL" id="RCJ42048.1"/>
    </source>
</evidence>
<comment type="caution">
    <text evidence="3">The sequence shown here is derived from an EMBL/GenBank/DDBJ whole genome shotgun (WGS) entry which is preliminary data.</text>
</comment>
<organism evidence="3 4">
    <name type="scientific">Nostoc minutum NIES-26</name>
    <dbReference type="NCBI Taxonomy" id="1844469"/>
    <lineage>
        <taxon>Bacteria</taxon>
        <taxon>Bacillati</taxon>
        <taxon>Cyanobacteriota</taxon>
        <taxon>Cyanophyceae</taxon>
        <taxon>Nostocales</taxon>
        <taxon>Nostocaceae</taxon>
        <taxon>Nostoc</taxon>
    </lineage>
</organism>